<keyword evidence="10" id="KW-1185">Reference proteome</keyword>
<dbReference type="InterPro" id="IPR017937">
    <property type="entry name" value="Thioredoxin_CS"/>
</dbReference>
<dbReference type="EMBL" id="OZ004260">
    <property type="protein sequence ID" value="CAK7921519.1"/>
    <property type="molecule type" value="Genomic_DNA"/>
</dbReference>
<reference evidence="9 10" key="1">
    <citation type="submission" date="2024-01" db="EMBL/GenBank/DDBJ databases">
        <authorList>
            <consortium name="Genoscope - CEA"/>
            <person name="William W."/>
        </authorList>
    </citation>
    <scope>NUCLEOTIDE SEQUENCE [LARGE SCALE GENOMIC DNA]</scope>
    <source>
        <strain evidence="9 10">29B2s-10</strain>
    </source>
</reference>
<sequence>MKLNFLIILTQVASVLASVASVNDNNFDSLVIQSDKWSLVDYYADWCRHCKSFEPIYEQLGELFADFDKVQILKINGDKDGRKTSKKYKIPGFPMIQMYHGNDEPIEFEGSRDLQSLSNFVQSLANIRLPSPEEEAEPSKVLELDDETFEEQVLKAPTAKSMVVFTASWCGHCVKVKPIWQKLANRIYGNDGEVIQLVEVVTTDVSAEKLMKQFGVQSFPTILYFDPSKVDSDGLRRPEAYVGERTVESFVQFINEKTGLHRSLDGRFDENAGRIAHLDNLIQHQVLGQDIASRIEFLKQIDNFVKISNSKVTERSEIVKPTDDLSMIPYYRKLTNKIINGEEEFIPREIKRLTKIITTNSRNIQEKTVDSMEKRLNVLKSFI</sequence>
<dbReference type="SUPFAM" id="SSF52833">
    <property type="entry name" value="Thioredoxin-like"/>
    <property type="match status" value="2"/>
</dbReference>
<feature type="signal peptide" evidence="7">
    <location>
        <begin position="1"/>
        <end position="17"/>
    </location>
</feature>
<feature type="chain" id="PRO_5045037210" description="protein disulfide-isomerase" evidence="7">
    <location>
        <begin position="18"/>
        <end position="383"/>
    </location>
</feature>
<dbReference type="InterPro" id="IPR051063">
    <property type="entry name" value="PDI"/>
</dbReference>
<comment type="catalytic activity">
    <reaction evidence="1">
        <text>Catalyzes the rearrangement of -S-S- bonds in proteins.</text>
        <dbReference type="EC" id="5.3.4.1"/>
    </reaction>
</comment>
<dbReference type="Gene3D" id="3.40.30.10">
    <property type="entry name" value="Glutaredoxin"/>
    <property type="match status" value="2"/>
</dbReference>
<dbReference type="PROSITE" id="PS51352">
    <property type="entry name" value="THIOREDOXIN_2"/>
    <property type="match status" value="2"/>
</dbReference>
<accession>A0ABP0EPS1</accession>
<evidence type="ECO:0000256" key="5">
    <source>
        <dbReference type="ARBA" id="ARBA00023235"/>
    </source>
</evidence>
<dbReference type="PRINTS" id="PR00421">
    <property type="entry name" value="THIOREDOXIN"/>
</dbReference>
<dbReference type="InterPro" id="IPR013766">
    <property type="entry name" value="Thioredoxin_domain"/>
</dbReference>
<keyword evidence="5" id="KW-0413">Isomerase</keyword>
<keyword evidence="7" id="KW-0732">Signal</keyword>
<evidence type="ECO:0000259" key="8">
    <source>
        <dbReference type="PROSITE" id="PS51352"/>
    </source>
</evidence>
<evidence type="ECO:0000313" key="9">
    <source>
        <dbReference type="EMBL" id="CAK7921519.1"/>
    </source>
</evidence>
<dbReference type="Gene3D" id="1.20.1150.12">
    <property type="entry name" value="Endoplasmic reticulum resident protein 29, C-terminal domain"/>
    <property type="match status" value="1"/>
</dbReference>
<dbReference type="InterPro" id="IPR036356">
    <property type="entry name" value="ERp29_C_sf"/>
</dbReference>
<dbReference type="Pfam" id="PF07749">
    <property type="entry name" value="ERp29"/>
    <property type="match status" value="1"/>
</dbReference>
<feature type="domain" description="Thioredoxin" evidence="8">
    <location>
        <begin position="6"/>
        <end position="126"/>
    </location>
</feature>
<dbReference type="PANTHER" id="PTHR45672">
    <property type="entry name" value="PROTEIN DISULFIDE-ISOMERASE C17H9.14C-RELATED"/>
    <property type="match status" value="1"/>
</dbReference>
<proteinExistence type="inferred from homology"/>
<dbReference type="EC" id="5.3.4.1" evidence="3"/>
<dbReference type="PANTHER" id="PTHR45672:SF11">
    <property type="entry name" value="PROTEIN DISULFIDE-ISOMERASE C17H9.14C"/>
    <property type="match status" value="1"/>
</dbReference>
<evidence type="ECO:0000313" key="10">
    <source>
        <dbReference type="Proteomes" id="UP001497600"/>
    </source>
</evidence>
<name>A0ABP0EPS1_9ASCO</name>
<gene>
    <name evidence="9" type="ORF">CAAN4_H15236</name>
</gene>
<evidence type="ECO:0000256" key="4">
    <source>
        <dbReference type="ARBA" id="ARBA00023157"/>
    </source>
</evidence>
<keyword evidence="6" id="KW-0676">Redox-active center</keyword>
<dbReference type="Pfam" id="PF00085">
    <property type="entry name" value="Thioredoxin"/>
    <property type="match status" value="2"/>
</dbReference>
<keyword evidence="4" id="KW-1015">Disulfide bond</keyword>
<dbReference type="InterPro" id="IPR036249">
    <property type="entry name" value="Thioredoxin-like_sf"/>
</dbReference>
<evidence type="ECO:0000256" key="2">
    <source>
        <dbReference type="ARBA" id="ARBA00006347"/>
    </source>
</evidence>
<organism evidence="9 10">
    <name type="scientific">[Candida] anglica</name>
    <dbReference type="NCBI Taxonomy" id="148631"/>
    <lineage>
        <taxon>Eukaryota</taxon>
        <taxon>Fungi</taxon>
        <taxon>Dikarya</taxon>
        <taxon>Ascomycota</taxon>
        <taxon>Saccharomycotina</taxon>
        <taxon>Pichiomycetes</taxon>
        <taxon>Debaryomycetaceae</taxon>
        <taxon>Kurtzmaniella</taxon>
    </lineage>
</organism>
<comment type="similarity">
    <text evidence="2">Belongs to the protein disulfide isomerase family.</text>
</comment>
<evidence type="ECO:0000256" key="3">
    <source>
        <dbReference type="ARBA" id="ARBA00012723"/>
    </source>
</evidence>
<protein>
    <recommendedName>
        <fullName evidence="3">protein disulfide-isomerase</fullName>
        <ecNumber evidence="3">5.3.4.1</ecNumber>
    </recommendedName>
</protein>
<evidence type="ECO:0000256" key="6">
    <source>
        <dbReference type="ARBA" id="ARBA00023284"/>
    </source>
</evidence>
<dbReference type="SUPFAM" id="SSF47933">
    <property type="entry name" value="ERP29 C domain-like"/>
    <property type="match status" value="1"/>
</dbReference>
<evidence type="ECO:0000256" key="7">
    <source>
        <dbReference type="SAM" id="SignalP"/>
    </source>
</evidence>
<feature type="domain" description="Thioredoxin" evidence="8">
    <location>
        <begin position="130"/>
        <end position="259"/>
    </location>
</feature>
<dbReference type="Proteomes" id="UP001497600">
    <property type="component" value="Chromosome H"/>
</dbReference>
<dbReference type="PROSITE" id="PS00194">
    <property type="entry name" value="THIOREDOXIN_1"/>
    <property type="match status" value="1"/>
</dbReference>
<evidence type="ECO:0000256" key="1">
    <source>
        <dbReference type="ARBA" id="ARBA00001182"/>
    </source>
</evidence>
<dbReference type="InterPro" id="IPR011679">
    <property type="entry name" value="ERp29_C"/>
</dbReference>